<keyword evidence="1" id="KW-1133">Transmembrane helix</keyword>
<feature type="transmembrane region" description="Helical" evidence="1">
    <location>
        <begin position="15"/>
        <end position="36"/>
    </location>
</feature>
<name>A0A5C5WGI7_9PLAN</name>
<feature type="transmembrane region" description="Helical" evidence="1">
    <location>
        <begin position="48"/>
        <end position="66"/>
    </location>
</feature>
<keyword evidence="3" id="KW-0269">Exonuclease</keyword>
<dbReference type="SUPFAM" id="SSF56219">
    <property type="entry name" value="DNase I-like"/>
    <property type="match status" value="1"/>
</dbReference>
<reference evidence="3 4" key="1">
    <citation type="submission" date="2019-02" db="EMBL/GenBank/DDBJ databases">
        <title>Deep-cultivation of Planctomycetes and their phenomic and genomic characterization uncovers novel biology.</title>
        <authorList>
            <person name="Wiegand S."/>
            <person name="Jogler M."/>
            <person name="Boedeker C."/>
            <person name="Pinto D."/>
            <person name="Vollmers J."/>
            <person name="Rivas-Marin E."/>
            <person name="Kohn T."/>
            <person name="Peeters S.H."/>
            <person name="Heuer A."/>
            <person name="Rast P."/>
            <person name="Oberbeckmann S."/>
            <person name="Bunk B."/>
            <person name="Jeske O."/>
            <person name="Meyerdierks A."/>
            <person name="Storesund J.E."/>
            <person name="Kallscheuer N."/>
            <person name="Luecker S."/>
            <person name="Lage O.M."/>
            <person name="Pohl T."/>
            <person name="Merkel B.J."/>
            <person name="Hornburger P."/>
            <person name="Mueller R.-W."/>
            <person name="Bruemmer F."/>
            <person name="Labrenz M."/>
            <person name="Spormann A.M."/>
            <person name="Op Den Camp H."/>
            <person name="Overmann J."/>
            <person name="Amann R."/>
            <person name="Jetten M.S.M."/>
            <person name="Mascher T."/>
            <person name="Medema M.H."/>
            <person name="Devos D.P."/>
            <person name="Kaster A.-K."/>
            <person name="Ovreas L."/>
            <person name="Rohde M."/>
            <person name="Galperin M.Y."/>
            <person name="Jogler C."/>
        </authorList>
    </citation>
    <scope>NUCLEOTIDE SEQUENCE [LARGE SCALE GENOMIC DNA]</scope>
    <source>
        <strain evidence="3 4">KOR42</strain>
    </source>
</reference>
<evidence type="ECO:0000256" key="1">
    <source>
        <dbReference type="SAM" id="Phobius"/>
    </source>
</evidence>
<keyword evidence="3" id="KW-0540">Nuclease</keyword>
<proteinExistence type="predicted"/>
<accession>A0A5C5WGI7</accession>
<dbReference type="GO" id="GO:0004519">
    <property type="term" value="F:endonuclease activity"/>
    <property type="evidence" value="ECO:0007669"/>
    <property type="project" value="UniProtKB-KW"/>
</dbReference>
<keyword evidence="3" id="KW-0255">Endonuclease</keyword>
<dbReference type="Gene3D" id="3.60.10.10">
    <property type="entry name" value="Endonuclease/exonuclease/phosphatase"/>
    <property type="match status" value="1"/>
</dbReference>
<keyword evidence="1" id="KW-0812">Transmembrane</keyword>
<organism evidence="3 4">
    <name type="scientific">Thalassoglobus neptunius</name>
    <dbReference type="NCBI Taxonomy" id="1938619"/>
    <lineage>
        <taxon>Bacteria</taxon>
        <taxon>Pseudomonadati</taxon>
        <taxon>Planctomycetota</taxon>
        <taxon>Planctomycetia</taxon>
        <taxon>Planctomycetales</taxon>
        <taxon>Planctomycetaceae</taxon>
        <taxon>Thalassoglobus</taxon>
    </lineage>
</organism>
<dbReference type="InterPro" id="IPR036691">
    <property type="entry name" value="Endo/exonu/phosph_ase_sf"/>
</dbReference>
<evidence type="ECO:0000313" key="4">
    <source>
        <dbReference type="Proteomes" id="UP000317243"/>
    </source>
</evidence>
<dbReference type="RefSeq" id="WP_197441324.1">
    <property type="nucleotide sequence ID" value="NZ_SIHI01000017.1"/>
</dbReference>
<dbReference type="GO" id="GO:0004527">
    <property type="term" value="F:exonuclease activity"/>
    <property type="evidence" value="ECO:0007669"/>
    <property type="project" value="UniProtKB-KW"/>
</dbReference>
<evidence type="ECO:0000259" key="2">
    <source>
        <dbReference type="Pfam" id="PF03372"/>
    </source>
</evidence>
<dbReference type="EMBL" id="SIHI01000017">
    <property type="protein sequence ID" value="TWT49894.1"/>
    <property type="molecule type" value="Genomic_DNA"/>
</dbReference>
<comment type="caution">
    <text evidence="3">The sequence shown here is derived from an EMBL/GenBank/DDBJ whole genome shotgun (WGS) entry which is preliminary data.</text>
</comment>
<keyword evidence="1" id="KW-0472">Membrane</keyword>
<sequence length="334" mass="38447">MNQQREKSMGRKWKMWVSLGWIGMAIFTLLSIVIRLTVQDSYWGASAYFYATPLPVVAVSSGLLFYNSAWQRSYRSAVFWALCCVMLCGSWVNREWRFDTPSVVKDDAVTVMFANLSRKQECDSFLEKVRFHQPDVIGLVEIGQHPEEETARWNRLLPDYQFSFLYKGLGLLSRKPEGRSFVHWLGHGSVGCEQSIEVDGRELTCIVVDMTANPLVMRRPILDELAYVATTFKDRHLLIMGDFNTPAESHAFDALRERHQNLFDAVGQGYRGSWPLPFPVLALDQIWINQNLIPVECVYDSSDESDHRVVIGRFQFRERDEETGERVSSVLDSR</sequence>
<protein>
    <submittedName>
        <fullName evidence="3">Endonuclease/Exonuclease/phosphatase family protein</fullName>
    </submittedName>
</protein>
<gene>
    <name evidence="3" type="ORF">KOR42_38460</name>
</gene>
<dbReference type="InterPro" id="IPR005135">
    <property type="entry name" value="Endo/exonuclease/phosphatase"/>
</dbReference>
<feature type="domain" description="Endonuclease/exonuclease/phosphatase" evidence="2">
    <location>
        <begin position="126"/>
        <end position="307"/>
    </location>
</feature>
<evidence type="ECO:0000313" key="3">
    <source>
        <dbReference type="EMBL" id="TWT49894.1"/>
    </source>
</evidence>
<dbReference type="Proteomes" id="UP000317243">
    <property type="component" value="Unassembled WGS sequence"/>
</dbReference>
<dbReference type="AlphaFoldDB" id="A0A5C5WGI7"/>
<keyword evidence="4" id="KW-1185">Reference proteome</keyword>
<keyword evidence="3" id="KW-0378">Hydrolase</keyword>
<feature type="transmembrane region" description="Helical" evidence="1">
    <location>
        <begin position="73"/>
        <end position="92"/>
    </location>
</feature>
<dbReference type="Pfam" id="PF03372">
    <property type="entry name" value="Exo_endo_phos"/>
    <property type="match status" value="1"/>
</dbReference>